<comment type="caution">
    <text evidence="1">The sequence shown here is derived from an EMBL/GenBank/DDBJ whole genome shotgun (WGS) entry which is preliminary data.</text>
</comment>
<dbReference type="SFLD" id="SFLDS00003">
    <property type="entry name" value="Haloacid_Dehalogenase"/>
    <property type="match status" value="1"/>
</dbReference>
<accession>A0A657Q4Y1</accession>
<reference evidence="1 2" key="1">
    <citation type="submission" date="2018-01" db="EMBL/GenBank/DDBJ databases">
        <title>Novel co-symbiosis in the lucinid bivalve Phacoides pectinatus.</title>
        <authorList>
            <person name="Lim S.J."/>
            <person name="Davis B.G."/>
            <person name="Gill D.E."/>
            <person name="Engel A.S."/>
            <person name="Anderson L.C."/>
            <person name="Campbell B.J."/>
        </authorList>
    </citation>
    <scope>NUCLEOTIDE SEQUENCE [LARGE SCALE GENOMIC DNA]</scope>
    <source>
        <strain evidence="1">N3_P5</strain>
    </source>
</reference>
<sequence>MINWNRIDSVFLDMDGTLLDLHFDNHFWLEHVPRRYAEAKGMSLEAAKAELGGRYQSILGTLEWYCVDHWSRALGLDIALLKEEVDHLIAVHPHVREFLEAMRRMRKRVVLVTNAHQKSLALKLERTRLGGCFDAVVCAHDLGLAKEEAGFWERLRRVEPFDPERTLFVDDSHAVLAAARGYGIRWLLAVLRPDSRQPPKGDGGFAAIHDFSEILPRL</sequence>
<proteinExistence type="predicted"/>
<dbReference type="GO" id="GO:0006281">
    <property type="term" value="P:DNA repair"/>
    <property type="evidence" value="ECO:0007669"/>
    <property type="project" value="TreeGrafter"/>
</dbReference>
<dbReference type="NCBIfam" id="NF011564">
    <property type="entry name" value="PRK14988.1"/>
    <property type="match status" value="1"/>
</dbReference>
<dbReference type="InterPro" id="IPR023214">
    <property type="entry name" value="HAD_sf"/>
</dbReference>
<dbReference type="InterPro" id="IPR050155">
    <property type="entry name" value="HAD-like_hydrolase_sf"/>
</dbReference>
<dbReference type="AlphaFoldDB" id="A0A657Q4Y1"/>
<dbReference type="PANTHER" id="PTHR43434:SF3">
    <property type="entry name" value="GMP_IMP NUCLEOTIDASE YRFG"/>
    <property type="match status" value="1"/>
</dbReference>
<dbReference type="Pfam" id="PF00702">
    <property type="entry name" value="Hydrolase"/>
    <property type="match status" value="1"/>
</dbReference>
<dbReference type="GO" id="GO:0008967">
    <property type="term" value="F:phosphoglycolate phosphatase activity"/>
    <property type="evidence" value="ECO:0007669"/>
    <property type="project" value="TreeGrafter"/>
</dbReference>
<dbReference type="SFLD" id="SFLDG01129">
    <property type="entry name" value="C1.5:_HAD__Beta-PGM__Phosphata"/>
    <property type="match status" value="1"/>
</dbReference>
<dbReference type="NCBIfam" id="TIGR01509">
    <property type="entry name" value="HAD-SF-IA-v3"/>
    <property type="match status" value="1"/>
</dbReference>
<dbReference type="InterPro" id="IPR036412">
    <property type="entry name" value="HAD-like_sf"/>
</dbReference>
<evidence type="ECO:0000313" key="2">
    <source>
        <dbReference type="Proteomes" id="UP000250928"/>
    </source>
</evidence>
<dbReference type="PANTHER" id="PTHR43434">
    <property type="entry name" value="PHOSPHOGLYCOLATE PHOSPHATASE"/>
    <property type="match status" value="1"/>
</dbReference>
<evidence type="ECO:0000313" key="1">
    <source>
        <dbReference type="EMBL" id="PUD98956.1"/>
    </source>
</evidence>
<name>A0A657Q4Y1_9GAMM</name>
<dbReference type="Proteomes" id="UP000250928">
    <property type="component" value="Unassembled WGS sequence"/>
</dbReference>
<gene>
    <name evidence="1" type="ORF">C3L24_11725</name>
</gene>
<dbReference type="CDD" id="cd01427">
    <property type="entry name" value="HAD_like"/>
    <property type="match status" value="1"/>
</dbReference>
<dbReference type="Gene3D" id="3.40.50.1000">
    <property type="entry name" value="HAD superfamily/HAD-like"/>
    <property type="match status" value="1"/>
</dbReference>
<dbReference type="SUPFAM" id="SSF56784">
    <property type="entry name" value="HAD-like"/>
    <property type="match status" value="1"/>
</dbReference>
<protein>
    <submittedName>
        <fullName evidence="1">GMP/IMP nucleotidase</fullName>
    </submittedName>
</protein>
<dbReference type="GO" id="GO:0005829">
    <property type="term" value="C:cytosol"/>
    <property type="evidence" value="ECO:0007669"/>
    <property type="project" value="TreeGrafter"/>
</dbReference>
<dbReference type="EMBL" id="PQCO01000278">
    <property type="protein sequence ID" value="PUD98956.1"/>
    <property type="molecule type" value="Genomic_DNA"/>
</dbReference>
<dbReference type="InterPro" id="IPR006439">
    <property type="entry name" value="HAD-SF_hydro_IA"/>
</dbReference>
<organism evidence="1 2">
    <name type="scientific">Candidatus Sedimenticola endophacoides</name>
    <dbReference type="NCBI Taxonomy" id="2548426"/>
    <lineage>
        <taxon>Bacteria</taxon>
        <taxon>Pseudomonadati</taxon>
        <taxon>Pseudomonadota</taxon>
        <taxon>Gammaproteobacteria</taxon>
        <taxon>Chromatiales</taxon>
        <taxon>Sedimenticolaceae</taxon>
        <taxon>Sedimenticola</taxon>
    </lineage>
</organism>